<evidence type="ECO:0000313" key="1">
    <source>
        <dbReference type="EMBL" id="EJK49679.1"/>
    </source>
</evidence>
<feature type="non-terminal residue" evidence="1">
    <location>
        <position position="118"/>
    </location>
</feature>
<comment type="caution">
    <text evidence="1">The sequence shown here is derived from an EMBL/GenBank/DDBJ whole genome shotgun (WGS) entry which is preliminary data.</text>
</comment>
<organism evidence="1 2">
    <name type="scientific">Thalassiosira oceanica</name>
    <name type="common">Marine diatom</name>
    <dbReference type="NCBI Taxonomy" id="159749"/>
    <lineage>
        <taxon>Eukaryota</taxon>
        <taxon>Sar</taxon>
        <taxon>Stramenopiles</taxon>
        <taxon>Ochrophyta</taxon>
        <taxon>Bacillariophyta</taxon>
        <taxon>Coscinodiscophyceae</taxon>
        <taxon>Thalassiosirophycidae</taxon>
        <taxon>Thalassiosirales</taxon>
        <taxon>Thalassiosiraceae</taxon>
        <taxon>Thalassiosira</taxon>
    </lineage>
</organism>
<reference evidence="1 2" key="1">
    <citation type="journal article" date="2012" name="Genome Biol.">
        <title>Genome and low-iron response of an oceanic diatom adapted to chronic iron limitation.</title>
        <authorList>
            <person name="Lommer M."/>
            <person name="Specht M."/>
            <person name="Roy A.S."/>
            <person name="Kraemer L."/>
            <person name="Andreson R."/>
            <person name="Gutowska M.A."/>
            <person name="Wolf J."/>
            <person name="Bergner S.V."/>
            <person name="Schilhabel M.B."/>
            <person name="Klostermeier U.C."/>
            <person name="Beiko R.G."/>
            <person name="Rosenstiel P."/>
            <person name="Hippler M."/>
            <person name="Laroche J."/>
        </authorList>
    </citation>
    <scope>NUCLEOTIDE SEQUENCE [LARGE SCALE GENOMIC DNA]</scope>
    <source>
        <strain evidence="1 2">CCMP1005</strain>
    </source>
</reference>
<dbReference type="EMBL" id="AGNL01044532">
    <property type="protein sequence ID" value="EJK49679.1"/>
    <property type="molecule type" value="Genomic_DNA"/>
</dbReference>
<evidence type="ECO:0000313" key="2">
    <source>
        <dbReference type="Proteomes" id="UP000266841"/>
    </source>
</evidence>
<keyword evidence="2" id="KW-1185">Reference proteome</keyword>
<gene>
    <name evidence="1" type="ORF">THAOC_31419</name>
</gene>
<dbReference type="Proteomes" id="UP000266841">
    <property type="component" value="Unassembled WGS sequence"/>
</dbReference>
<protein>
    <submittedName>
        <fullName evidence="1">Uncharacterized protein</fullName>
    </submittedName>
</protein>
<dbReference type="AlphaFoldDB" id="K0RBT6"/>
<accession>K0RBT6</accession>
<proteinExistence type="predicted"/>
<name>K0RBT6_THAOC</name>
<sequence>MIASGAAAGAADRLVVDYGSVQIYQIKVHNERSTTIMPPWPLWCSARSMAATGIMCVHTWSSVSAHTLPSWISRIITHPPTHPPRQSRTAPCGCAAAPAWPCVAPITSRRPPTTGRRQ</sequence>